<name>A0ABT3HYL9_9FLAO</name>
<dbReference type="RefSeq" id="WP_264750083.1">
    <property type="nucleotide sequence ID" value="NZ_JAPDHW010000006.1"/>
</dbReference>
<evidence type="ECO:0008006" key="3">
    <source>
        <dbReference type="Google" id="ProtNLM"/>
    </source>
</evidence>
<organism evidence="1 2">
    <name type="scientific">Chryseobacterium kimseyorum</name>
    <dbReference type="NCBI Taxonomy" id="2984028"/>
    <lineage>
        <taxon>Bacteria</taxon>
        <taxon>Pseudomonadati</taxon>
        <taxon>Bacteroidota</taxon>
        <taxon>Flavobacteriia</taxon>
        <taxon>Flavobacteriales</taxon>
        <taxon>Weeksellaceae</taxon>
        <taxon>Chryseobacterium group</taxon>
        <taxon>Chryseobacterium</taxon>
    </lineage>
</organism>
<evidence type="ECO:0000313" key="2">
    <source>
        <dbReference type="Proteomes" id="UP001163731"/>
    </source>
</evidence>
<evidence type="ECO:0000313" key="1">
    <source>
        <dbReference type="EMBL" id="MCW3168901.1"/>
    </source>
</evidence>
<protein>
    <recommendedName>
        <fullName evidence="3">Nucleotidyltransferase</fullName>
    </recommendedName>
</protein>
<sequence length="287" mass="32658">MNKTFEQIFAEMQAAKDSNPLLSGLNSTSRVSIWKMIFDVVAWSIFNFMQVANFHLQEIRDLIAIQKVFNLRRYRSEALRFQYGFDLQNESDQFKLTFEDNGADVIATDEQIEASKIVKYAACNRVIDNGRAKIVMKIAPQNLDDVFSPEIMSAFAKYIEEISPAGDHVTIINYLPDMLKFAFKVKYDPMVLKADGMNILTAKFPVQEAIQTFLQNLPFNGELSVQRLEAVMLAVDGVEDLQTLQIQSKWIDPGQNGYGFYQPVNMSVIPASGRFKVEDFTGLQYIV</sequence>
<comment type="caution">
    <text evidence="1">The sequence shown here is derived from an EMBL/GenBank/DDBJ whole genome shotgun (WGS) entry which is preliminary data.</text>
</comment>
<gene>
    <name evidence="1" type="ORF">OMO38_10245</name>
</gene>
<dbReference type="Proteomes" id="UP001163731">
    <property type="component" value="Unassembled WGS sequence"/>
</dbReference>
<reference evidence="1" key="1">
    <citation type="submission" date="2022-10" db="EMBL/GenBank/DDBJ databases">
        <title>Chryseobacterium babae sp. nov. isolated from the gut of the beetle Oryctes rhinoceros, and Chryseobacterium kimseyorum sp. nov., isolated from a stick insect rearing cage.</title>
        <authorList>
            <person name="Shelomi M."/>
            <person name="Han C.-J."/>
            <person name="Chen W.-M."/>
            <person name="Chen H.-K."/>
            <person name="Liaw S.-J."/>
            <person name="Muhle E."/>
            <person name="Clermont D."/>
        </authorList>
    </citation>
    <scope>NUCLEOTIDE SEQUENCE</scope>
    <source>
        <strain evidence="1">09-1422</strain>
    </source>
</reference>
<proteinExistence type="predicted"/>
<accession>A0ABT3HYL9</accession>
<dbReference type="EMBL" id="JAPDHW010000006">
    <property type="protein sequence ID" value="MCW3168901.1"/>
    <property type="molecule type" value="Genomic_DNA"/>
</dbReference>
<keyword evidence="2" id="KW-1185">Reference proteome</keyword>